<reference evidence="1" key="1">
    <citation type="submission" date="2013-05" db="EMBL/GenBank/DDBJ databases">
        <authorList>
            <person name="Yim A.K.Y."/>
            <person name="Chan T.F."/>
            <person name="Ji K.M."/>
            <person name="Liu X.Y."/>
            <person name="Zhou J.W."/>
            <person name="Li R.Q."/>
            <person name="Yang K.Y."/>
            <person name="Li J."/>
            <person name="Li M."/>
            <person name="Law P.T.W."/>
            <person name="Wu Y.L."/>
            <person name="Cai Z.L."/>
            <person name="Qin H."/>
            <person name="Bao Y."/>
            <person name="Leung R.K.K."/>
            <person name="Ng P.K.S."/>
            <person name="Zou J."/>
            <person name="Zhong X.J."/>
            <person name="Ran P.X."/>
            <person name="Zhong N.S."/>
            <person name="Liu Z.G."/>
            <person name="Tsui S.K.W."/>
        </authorList>
    </citation>
    <scope>NUCLEOTIDE SEQUENCE</scope>
    <source>
        <strain evidence="1">Derf</strain>
        <tissue evidence="1">Whole organism</tissue>
    </source>
</reference>
<dbReference type="Proteomes" id="UP000790347">
    <property type="component" value="Unassembled WGS sequence"/>
</dbReference>
<protein>
    <submittedName>
        <fullName evidence="1">Uncharacterized protein</fullName>
    </submittedName>
</protein>
<sequence>MGVGAAFMIFNNENIIGVKHYRLPPLFTVQHINRIDRKNRQRLANELIDKSTDNIVVVWNKVDKTESWYHRLKKYAK</sequence>
<gene>
    <name evidence="1" type="ORF">DERF_002672</name>
</gene>
<comment type="caution">
    <text evidence="1">The sequence shown here is derived from an EMBL/GenBank/DDBJ whole genome shotgun (WGS) entry which is preliminary data.</text>
</comment>
<organism evidence="1 2">
    <name type="scientific">Dermatophagoides farinae</name>
    <name type="common">American house dust mite</name>
    <dbReference type="NCBI Taxonomy" id="6954"/>
    <lineage>
        <taxon>Eukaryota</taxon>
        <taxon>Metazoa</taxon>
        <taxon>Ecdysozoa</taxon>
        <taxon>Arthropoda</taxon>
        <taxon>Chelicerata</taxon>
        <taxon>Arachnida</taxon>
        <taxon>Acari</taxon>
        <taxon>Acariformes</taxon>
        <taxon>Sarcoptiformes</taxon>
        <taxon>Astigmata</taxon>
        <taxon>Psoroptidia</taxon>
        <taxon>Analgoidea</taxon>
        <taxon>Pyroglyphidae</taxon>
        <taxon>Dermatophagoidinae</taxon>
        <taxon>Dermatophagoides</taxon>
    </lineage>
</organism>
<dbReference type="AlphaFoldDB" id="A0A922IE73"/>
<evidence type="ECO:0000313" key="2">
    <source>
        <dbReference type="Proteomes" id="UP000790347"/>
    </source>
</evidence>
<name>A0A922IE73_DERFA</name>
<evidence type="ECO:0000313" key="1">
    <source>
        <dbReference type="EMBL" id="KAH9528756.1"/>
    </source>
</evidence>
<accession>A0A922IE73</accession>
<keyword evidence="2" id="KW-1185">Reference proteome</keyword>
<dbReference type="EMBL" id="ASGP02000001">
    <property type="protein sequence ID" value="KAH9528756.1"/>
    <property type="molecule type" value="Genomic_DNA"/>
</dbReference>
<proteinExistence type="predicted"/>
<reference evidence="1" key="2">
    <citation type="journal article" date="2022" name="Res Sq">
        <title>Comparative Genomics Reveals Insights into the Divergent Evolution of Astigmatic Mites and Household Pest Adaptations.</title>
        <authorList>
            <person name="Xiong Q."/>
            <person name="Wan A.T.-Y."/>
            <person name="Liu X.-Y."/>
            <person name="Fung C.S.-H."/>
            <person name="Xiao X."/>
            <person name="Malainual N."/>
            <person name="Hou J."/>
            <person name="Wang L."/>
            <person name="Wang M."/>
            <person name="Yang K."/>
            <person name="Cui Y."/>
            <person name="Leung E."/>
            <person name="Nong W."/>
            <person name="Shin S.-K."/>
            <person name="Au S."/>
            <person name="Jeong K.Y."/>
            <person name="Chew F.T."/>
            <person name="Hui J."/>
            <person name="Leung T.F."/>
            <person name="Tungtrongchitr A."/>
            <person name="Zhong N."/>
            <person name="Liu Z."/>
            <person name="Tsui S."/>
        </authorList>
    </citation>
    <scope>NUCLEOTIDE SEQUENCE</scope>
    <source>
        <strain evidence="1">Derf</strain>
        <tissue evidence="1">Whole organism</tissue>
    </source>
</reference>